<protein>
    <submittedName>
        <fullName evidence="2">ATPase associated with various cellular activities AAA_5</fullName>
    </submittedName>
</protein>
<dbReference type="EMBL" id="HE793032">
    <property type="protein sequence ID" value="CCG55669.1"/>
    <property type="molecule type" value="Genomic_DNA"/>
</dbReference>
<dbReference type="HOGENOM" id="CLU_008747_5_3_12"/>
<accession>K0JG19</accession>
<dbReference type="SUPFAM" id="SSF52540">
    <property type="entry name" value="P-loop containing nucleoside triphosphate hydrolases"/>
    <property type="match status" value="1"/>
</dbReference>
<proteinExistence type="predicted"/>
<dbReference type="KEGG" id="bpw:WESB_0197"/>
<dbReference type="InterPro" id="IPR052934">
    <property type="entry name" value="Methyl-DNA_Rec/Restrict_Enz"/>
</dbReference>
<reference evidence="2 3" key="1">
    <citation type="journal article" date="2012" name="BMC Genomics">
        <title>Comparative genomics of Brachyspira pilosicoli strains: genome rearrangements, reductions and correlation of genetic compliment with phenotypic diversity.</title>
        <authorList>
            <person name="Mappley L.J."/>
            <person name="Black M.L."/>
            <person name="Abuoun M."/>
            <person name="Darby A.C."/>
            <person name="Woodward M.J."/>
            <person name="Parkhill J."/>
            <person name="Turner A.K."/>
            <person name="Bellgard M.I."/>
            <person name="La T."/>
            <person name="Phillips N.D."/>
            <person name="La Ragione R.M."/>
            <person name="Hampson D.J."/>
        </authorList>
    </citation>
    <scope>NUCLEOTIDE SEQUENCE [LARGE SCALE GENOMIC DNA]</scope>
    <source>
        <strain evidence="2">WesB</strain>
    </source>
</reference>
<gene>
    <name evidence="2" type="ORF">WESB_0197</name>
</gene>
<sequence>MSRKILYCGCHYGDNNYYDNLFYKYNRIFIGYWKQNKEDEWVESEQLLQDLESLRYCDLIAVKEGFNIVAIGEVADKVEDHYTWGDFVTEEDVENYKLFGLEDDIHSVKVKNWIILDKPIEYQNRGVGFISDTHNAYLECIKKYEEGIQKMEKEEIINILKQKKQIILQGAPGTGKTYSTAEIAVNLIDGNISDDRKEVIKKYKELIQNNQIFFTTFHQSMDYEEFVEGYKPISNDGNIVYDVKDGIFKEACNKSKEVVEVGKVGLEEAWSNFTYDFSNRVAKGIDNNTGYLILQTLRDNNTFYLSIDDNNIVRYLPENNKTDKWLQLNNRVKEFYYSLKAEKSIGSMSYVKPLLKYLKENYNLSDPIENNENPVVLIIDEINRGNIAKIFGELITLLEADKRKNADNEIEVKLPYSKEVFSVPQNLYIIGTMNTTDRSIGYIDYALRRRFAFITIKADKEKIESFYNDKNSDCKDKALELFDYINNNIINNNLNEEFDSDDIMIGHSYFMAQNAEELKRKLEYEIKPLLLEYYKDGILKSNNDIKDSIKKLAI</sequence>
<dbReference type="GO" id="GO:0016887">
    <property type="term" value="F:ATP hydrolysis activity"/>
    <property type="evidence" value="ECO:0007669"/>
    <property type="project" value="InterPro"/>
</dbReference>
<dbReference type="Proteomes" id="UP000003759">
    <property type="component" value="Chromosome"/>
</dbReference>
<evidence type="ECO:0000259" key="1">
    <source>
        <dbReference type="Pfam" id="PF07728"/>
    </source>
</evidence>
<dbReference type="InterPro" id="IPR011704">
    <property type="entry name" value="ATPase_dyneun-rel_AAA"/>
</dbReference>
<dbReference type="GO" id="GO:0005524">
    <property type="term" value="F:ATP binding"/>
    <property type="evidence" value="ECO:0007669"/>
    <property type="project" value="InterPro"/>
</dbReference>
<feature type="domain" description="ATPase dynein-related AAA" evidence="1">
    <location>
        <begin position="373"/>
        <end position="451"/>
    </location>
</feature>
<dbReference type="AlphaFoldDB" id="K0JG19"/>
<organism evidence="2 3">
    <name type="scientific">Brachyspira pilosicoli WesB</name>
    <dbReference type="NCBI Taxonomy" id="1161918"/>
    <lineage>
        <taxon>Bacteria</taxon>
        <taxon>Pseudomonadati</taxon>
        <taxon>Spirochaetota</taxon>
        <taxon>Spirochaetia</taxon>
        <taxon>Brachyspirales</taxon>
        <taxon>Brachyspiraceae</taxon>
        <taxon>Brachyspira</taxon>
    </lineage>
</organism>
<dbReference type="PATRIC" id="fig|1161918.5.peg.937"/>
<evidence type="ECO:0000313" key="3">
    <source>
        <dbReference type="Proteomes" id="UP000003759"/>
    </source>
</evidence>
<evidence type="ECO:0000313" key="2">
    <source>
        <dbReference type="EMBL" id="CCG55669.1"/>
    </source>
</evidence>
<dbReference type="PANTHER" id="PTHR37291">
    <property type="entry name" value="5-METHYLCYTOSINE-SPECIFIC RESTRICTION ENZYME B"/>
    <property type="match status" value="1"/>
</dbReference>
<dbReference type="RefSeq" id="WP_014932187.1">
    <property type="nucleotide sequence ID" value="NC_018604.1"/>
</dbReference>
<dbReference type="Gene3D" id="3.40.50.300">
    <property type="entry name" value="P-loop containing nucleotide triphosphate hydrolases"/>
    <property type="match status" value="2"/>
</dbReference>
<dbReference type="REBASE" id="53411">
    <property type="entry name" value="BpiWesBMcrBCP"/>
</dbReference>
<dbReference type="PANTHER" id="PTHR37291:SF1">
    <property type="entry name" value="TYPE IV METHYL-DIRECTED RESTRICTION ENZYME ECOKMCRB SUBUNIT"/>
    <property type="match status" value="1"/>
</dbReference>
<dbReference type="InterPro" id="IPR027417">
    <property type="entry name" value="P-loop_NTPase"/>
</dbReference>
<name>K0JG19_BRAPL</name>
<dbReference type="Pfam" id="PF07728">
    <property type="entry name" value="AAA_5"/>
    <property type="match status" value="1"/>
</dbReference>